<dbReference type="AlphaFoldDB" id="A0A3N2PKI4"/>
<sequence length="172" mass="17768">MELSKMFLWASLALTTTALPRAEGVNGDGIAEKKDNSAVRFTISEDGIPIIVNPVFAMATLSTQPASALHLNTTDPATLESILPAPKSTTRAHGNENNDGAFGPRNGLFHNPCDTARCGDGTTCIVAQGRPKCVSGATCGPAVCGRGTVCCNHSCGICTPPDGFCIQMLCGS</sequence>
<dbReference type="EMBL" id="ML119062">
    <property type="protein sequence ID" value="ROT35052.1"/>
    <property type="molecule type" value="Genomic_DNA"/>
</dbReference>
<keyword evidence="3" id="KW-1185">Reference proteome</keyword>
<dbReference type="Proteomes" id="UP000272025">
    <property type="component" value="Unassembled WGS sequence"/>
</dbReference>
<gene>
    <name evidence="2" type="ORF">SODALDRAFT_329250</name>
</gene>
<dbReference type="RefSeq" id="XP_028462858.1">
    <property type="nucleotide sequence ID" value="XM_028610886.1"/>
</dbReference>
<proteinExistence type="predicted"/>
<evidence type="ECO:0000313" key="2">
    <source>
        <dbReference type="EMBL" id="ROT35052.1"/>
    </source>
</evidence>
<feature type="chain" id="PRO_5018235868" evidence="1">
    <location>
        <begin position="25"/>
        <end position="172"/>
    </location>
</feature>
<keyword evidence="1" id="KW-0732">Signal</keyword>
<evidence type="ECO:0000313" key="3">
    <source>
        <dbReference type="Proteomes" id="UP000272025"/>
    </source>
</evidence>
<dbReference type="STRING" id="1314773.A0A3N2PKI4"/>
<organism evidence="2 3">
    <name type="scientific">Sodiomyces alkalinus (strain CBS 110278 / VKM F-3762 / F11)</name>
    <name type="common">Alkaliphilic filamentous fungus</name>
    <dbReference type="NCBI Taxonomy" id="1314773"/>
    <lineage>
        <taxon>Eukaryota</taxon>
        <taxon>Fungi</taxon>
        <taxon>Dikarya</taxon>
        <taxon>Ascomycota</taxon>
        <taxon>Pezizomycotina</taxon>
        <taxon>Sordariomycetes</taxon>
        <taxon>Hypocreomycetidae</taxon>
        <taxon>Glomerellales</taxon>
        <taxon>Plectosphaerellaceae</taxon>
        <taxon>Sodiomyces</taxon>
    </lineage>
</organism>
<name>A0A3N2PKI4_SODAK</name>
<accession>A0A3N2PKI4</accession>
<dbReference type="GeneID" id="39579364"/>
<feature type="signal peptide" evidence="1">
    <location>
        <begin position="1"/>
        <end position="24"/>
    </location>
</feature>
<evidence type="ECO:0000256" key="1">
    <source>
        <dbReference type="SAM" id="SignalP"/>
    </source>
</evidence>
<dbReference type="OrthoDB" id="4829650at2759"/>
<reference evidence="2 3" key="1">
    <citation type="journal article" date="2018" name="Mol. Ecol.">
        <title>The obligate alkalophilic soda-lake fungus Sodiomyces alkalinus has shifted to a protein diet.</title>
        <authorList>
            <person name="Grum-Grzhimaylo A.A."/>
            <person name="Falkoski D.L."/>
            <person name="van den Heuvel J."/>
            <person name="Valero-Jimenez C.A."/>
            <person name="Min B."/>
            <person name="Choi I.G."/>
            <person name="Lipzen A."/>
            <person name="Daum C.G."/>
            <person name="Aanen D.K."/>
            <person name="Tsang A."/>
            <person name="Henrissat B."/>
            <person name="Bilanenko E.N."/>
            <person name="de Vries R.P."/>
            <person name="van Kan J.A.L."/>
            <person name="Grigoriev I.V."/>
            <person name="Debets A.J.M."/>
        </authorList>
    </citation>
    <scope>NUCLEOTIDE SEQUENCE [LARGE SCALE GENOMIC DNA]</scope>
    <source>
        <strain evidence="2 3">F11</strain>
    </source>
</reference>
<protein>
    <submittedName>
        <fullName evidence="2">Uncharacterized protein</fullName>
    </submittedName>
</protein>